<accession>A0ABT5BCV5</accession>
<protein>
    <submittedName>
        <fullName evidence="1">Uncharacterized protein</fullName>
    </submittedName>
</protein>
<organism evidence="1 2">
    <name type="scientific">Nannocystis radixulma</name>
    <dbReference type="NCBI Taxonomy" id="2995305"/>
    <lineage>
        <taxon>Bacteria</taxon>
        <taxon>Pseudomonadati</taxon>
        <taxon>Myxococcota</taxon>
        <taxon>Polyangia</taxon>
        <taxon>Nannocystales</taxon>
        <taxon>Nannocystaceae</taxon>
        <taxon>Nannocystis</taxon>
    </lineage>
</organism>
<proteinExistence type="predicted"/>
<dbReference type="Proteomes" id="UP001217838">
    <property type="component" value="Unassembled WGS sequence"/>
</dbReference>
<dbReference type="EMBL" id="JAQNDN010000019">
    <property type="protein sequence ID" value="MDC0671964.1"/>
    <property type="molecule type" value="Genomic_DNA"/>
</dbReference>
<gene>
    <name evidence="1" type="ORF">POL58_29735</name>
</gene>
<dbReference type="RefSeq" id="WP_272002950.1">
    <property type="nucleotide sequence ID" value="NZ_JAQNDN010000019.1"/>
</dbReference>
<reference evidence="1 2" key="1">
    <citation type="submission" date="2022-11" db="EMBL/GenBank/DDBJ databases">
        <title>Minimal conservation of predation-associated metabolite biosynthetic gene clusters underscores biosynthetic potential of Myxococcota including descriptions for ten novel species: Archangium lansinium sp. nov., Myxococcus landrumus sp. nov., Nannocystis bai.</title>
        <authorList>
            <person name="Ahearne A."/>
            <person name="Stevens C."/>
            <person name="Dowd S."/>
        </authorList>
    </citation>
    <scope>NUCLEOTIDE SEQUENCE [LARGE SCALE GENOMIC DNA]</scope>
    <source>
        <strain evidence="1 2">NCELM</strain>
    </source>
</reference>
<keyword evidence="2" id="KW-1185">Reference proteome</keyword>
<sequence>MSAADGVVWGLTWNGDHWLWRCVDGVWTEEVKLTNWGAWELWAQDASTVWVAIDYVNVTIARWDGQDMTTWDLGTSGTDDIHGLAPDDIWAVGPSETLWHWDGVDWTKVHVTPNGADTDQVWAVGPDDVWVAGLFIDSGFHWDGVNWTEHTVSTWGSADLWGSGPNDLFTVSGANSSPGIIYHWDGLAWTEQISGQGDGLAAIWGVDKDVWVVGGMSSALVLRR</sequence>
<evidence type="ECO:0000313" key="1">
    <source>
        <dbReference type="EMBL" id="MDC0671964.1"/>
    </source>
</evidence>
<name>A0ABT5BCV5_9BACT</name>
<evidence type="ECO:0000313" key="2">
    <source>
        <dbReference type="Proteomes" id="UP001217838"/>
    </source>
</evidence>
<comment type="caution">
    <text evidence="1">The sequence shown here is derived from an EMBL/GenBank/DDBJ whole genome shotgun (WGS) entry which is preliminary data.</text>
</comment>